<keyword evidence="5 10" id="KW-0810">Translation regulation</keyword>
<keyword evidence="3 10" id="KW-0820">tRNA-binding</keyword>
<dbReference type="GO" id="GO:0019843">
    <property type="term" value="F:rRNA binding"/>
    <property type="evidence" value="ECO:0007669"/>
    <property type="project" value="UniProtKB-UniRule"/>
</dbReference>
<comment type="similarity">
    <text evidence="1 10 11">Belongs to the universal ribosomal protein uL1 family.</text>
</comment>
<dbReference type="EMBL" id="PFGP01000138">
    <property type="protein sequence ID" value="PIW65874.1"/>
    <property type="molecule type" value="Genomic_DNA"/>
</dbReference>
<evidence type="ECO:0000256" key="8">
    <source>
        <dbReference type="ARBA" id="ARBA00023274"/>
    </source>
</evidence>
<dbReference type="PROSITE" id="PS01199">
    <property type="entry name" value="RIBOSOMAL_L1"/>
    <property type="match status" value="1"/>
</dbReference>
<organism evidence="12 13">
    <name type="scientific">Candidatus Taenaricola geysiri</name>
    <dbReference type="NCBI Taxonomy" id="1974752"/>
    <lineage>
        <taxon>Bacteria</taxon>
        <taxon>Pseudomonadati</taxon>
        <taxon>Candidatus Omnitrophota</taxon>
        <taxon>Candidatus Taenaricola</taxon>
    </lineage>
</organism>
<evidence type="ECO:0000313" key="13">
    <source>
        <dbReference type="Proteomes" id="UP000231267"/>
    </source>
</evidence>
<dbReference type="PANTHER" id="PTHR36427">
    <property type="entry name" value="54S RIBOSOMAL PROTEIN L1, MITOCHONDRIAL"/>
    <property type="match status" value="1"/>
</dbReference>
<dbReference type="InterPro" id="IPR005878">
    <property type="entry name" value="Ribosom_uL1_bac-type"/>
</dbReference>
<dbReference type="GO" id="GO:0015934">
    <property type="term" value="C:large ribosomal subunit"/>
    <property type="evidence" value="ECO:0007669"/>
    <property type="project" value="InterPro"/>
</dbReference>
<dbReference type="PIRSF" id="PIRSF002155">
    <property type="entry name" value="Ribosomal_L1"/>
    <property type="match status" value="1"/>
</dbReference>
<dbReference type="InterPro" id="IPR028364">
    <property type="entry name" value="Ribosomal_uL1/biogenesis"/>
</dbReference>
<dbReference type="InterPro" id="IPR002143">
    <property type="entry name" value="Ribosomal_uL1"/>
</dbReference>
<dbReference type="Proteomes" id="UP000231267">
    <property type="component" value="Unassembled WGS sequence"/>
</dbReference>
<evidence type="ECO:0000256" key="3">
    <source>
        <dbReference type="ARBA" id="ARBA00022555"/>
    </source>
</evidence>
<dbReference type="InterPro" id="IPR023673">
    <property type="entry name" value="Ribosomal_uL1_CS"/>
</dbReference>
<dbReference type="CDD" id="cd00403">
    <property type="entry name" value="Ribosomal_L1"/>
    <property type="match status" value="1"/>
</dbReference>
<evidence type="ECO:0000256" key="1">
    <source>
        <dbReference type="ARBA" id="ARBA00010531"/>
    </source>
</evidence>
<dbReference type="InterPro" id="IPR023674">
    <property type="entry name" value="Ribosomal_uL1-like"/>
</dbReference>
<comment type="subunit">
    <text evidence="10">Part of the 50S ribosomal subunit.</text>
</comment>
<evidence type="ECO:0000256" key="4">
    <source>
        <dbReference type="ARBA" id="ARBA00022730"/>
    </source>
</evidence>
<name>A0A2J0LG88_9BACT</name>
<dbReference type="FunFam" id="3.40.50.790:FF:000001">
    <property type="entry name" value="50S ribosomal protein L1"/>
    <property type="match status" value="1"/>
</dbReference>
<comment type="caution">
    <text evidence="12">The sequence shown here is derived from an EMBL/GenBank/DDBJ whole genome shotgun (WGS) entry which is preliminary data.</text>
</comment>
<dbReference type="Gene3D" id="3.30.190.20">
    <property type="match status" value="1"/>
</dbReference>
<dbReference type="GO" id="GO:0006412">
    <property type="term" value="P:translation"/>
    <property type="evidence" value="ECO:0007669"/>
    <property type="project" value="UniProtKB-UniRule"/>
</dbReference>
<gene>
    <name evidence="10" type="primary">rplA</name>
    <name evidence="12" type="ORF">COW11_06275</name>
</gene>
<accession>A0A2J0LG88</accession>
<dbReference type="GO" id="GO:0003735">
    <property type="term" value="F:structural constituent of ribosome"/>
    <property type="evidence" value="ECO:0007669"/>
    <property type="project" value="InterPro"/>
</dbReference>
<proteinExistence type="inferred from homology"/>
<sequence>MMRATKRQKEVSKLVDKDKKYTLSEAISVLKSVPHPKFDETVTISFKVNIDQKEAPQSVRSTVALPHGTGKKVRVAVFCKGESVIEARNAGADFIGANDLIDKIAAGWSDFDVAVSTPEMMKDLSKLGKILGPRGLMPNPKAGTVTQDVAKAIKEVKAGKIEFRMDKQSNIHTPVGKLSFAEGAINDNASVLIESVIKNKPATVKGHFIKSISIASSMGPGLKLDIAQFSHI</sequence>
<dbReference type="AlphaFoldDB" id="A0A2J0LG88"/>
<keyword evidence="7 10" id="KW-0689">Ribosomal protein</keyword>
<comment type="function">
    <text evidence="10">Binds directly to 23S rRNA. The L1 stalk is quite mobile in the ribosome, and is involved in E site tRNA release.</text>
</comment>
<dbReference type="HAMAP" id="MF_01318_B">
    <property type="entry name" value="Ribosomal_uL1_B"/>
    <property type="match status" value="1"/>
</dbReference>
<evidence type="ECO:0000256" key="7">
    <source>
        <dbReference type="ARBA" id="ARBA00022980"/>
    </source>
</evidence>
<evidence type="ECO:0000256" key="10">
    <source>
        <dbReference type="HAMAP-Rule" id="MF_01318"/>
    </source>
</evidence>
<keyword evidence="8 10" id="KW-0687">Ribonucleoprotein</keyword>
<dbReference type="NCBIfam" id="TIGR01169">
    <property type="entry name" value="rplA_bact"/>
    <property type="match status" value="1"/>
</dbReference>
<keyword evidence="2 10" id="KW-0678">Repressor</keyword>
<keyword evidence="4 10" id="KW-0699">rRNA-binding</keyword>
<dbReference type="InterPro" id="IPR016095">
    <property type="entry name" value="Ribosomal_uL1_3-a/b-sand"/>
</dbReference>
<dbReference type="GO" id="GO:0006417">
    <property type="term" value="P:regulation of translation"/>
    <property type="evidence" value="ECO:0007669"/>
    <property type="project" value="UniProtKB-KW"/>
</dbReference>
<dbReference type="Gene3D" id="3.40.50.790">
    <property type="match status" value="1"/>
</dbReference>
<reference evidence="12 13" key="1">
    <citation type="submission" date="2017-09" db="EMBL/GenBank/DDBJ databases">
        <title>Depth-based differentiation of microbial function through sediment-hosted aquifers and enrichment of novel symbionts in the deep terrestrial subsurface.</title>
        <authorList>
            <person name="Probst A.J."/>
            <person name="Ladd B."/>
            <person name="Jarett J.K."/>
            <person name="Geller-Mcgrath D.E."/>
            <person name="Sieber C.M."/>
            <person name="Emerson J.B."/>
            <person name="Anantharaman K."/>
            <person name="Thomas B.C."/>
            <person name="Malmstrom R."/>
            <person name="Stieglmeier M."/>
            <person name="Klingl A."/>
            <person name="Woyke T."/>
            <person name="Ryan C.M."/>
            <person name="Banfield J.F."/>
        </authorList>
    </citation>
    <scope>NUCLEOTIDE SEQUENCE [LARGE SCALE GENOMIC DNA]</scope>
    <source>
        <strain evidence="12">CG12_big_fil_rev_8_21_14_0_65_43_15</strain>
    </source>
</reference>
<evidence type="ECO:0000256" key="2">
    <source>
        <dbReference type="ARBA" id="ARBA00022491"/>
    </source>
</evidence>
<keyword evidence="6 10" id="KW-0694">RNA-binding</keyword>
<comment type="function">
    <text evidence="10">Protein L1 is also a translational repressor protein, it controls the translation of the L11 operon by binding to its mRNA.</text>
</comment>
<evidence type="ECO:0000256" key="9">
    <source>
        <dbReference type="ARBA" id="ARBA00035241"/>
    </source>
</evidence>
<dbReference type="Pfam" id="PF00687">
    <property type="entry name" value="Ribosomal_L1"/>
    <property type="match status" value="1"/>
</dbReference>
<dbReference type="GO" id="GO:0000049">
    <property type="term" value="F:tRNA binding"/>
    <property type="evidence" value="ECO:0007669"/>
    <property type="project" value="UniProtKB-KW"/>
</dbReference>
<evidence type="ECO:0000256" key="5">
    <source>
        <dbReference type="ARBA" id="ARBA00022845"/>
    </source>
</evidence>
<dbReference type="PANTHER" id="PTHR36427:SF3">
    <property type="entry name" value="LARGE RIBOSOMAL SUBUNIT PROTEIN UL1M"/>
    <property type="match status" value="1"/>
</dbReference>
<evidence type="ECO:0000256" key="11">
    <source>
        <dbReference type="RuleBase" id="RU000659"/>
    </source>
</evidence>
<dbReference type="SUPFAM" id="SSF56808">
    <property type="entry name" value="Ribosomal protein L1"/>
    <property type="match status" value="1"/>
</dbReference>
<evidence type="ECO:0000313" key="12">
    <source>
        <dbReference type="EMBL" id="PIW65874.1"/>
    </source>
</evidence>
<evidence type="ECO:0000256" key="6">
    <source>
        <dbReference type="ARBA" id="ARBA00022884"/>
    </source>
</evidence>
<protein>
    <recommendedName>
        <fullName evidence="9 10">Large ribosomal subunit protein uL1</fullName>
    </recommendedName>
</protein>